<feature type="chain" id="PRO_5013019453" description="Lipoprotein" evidence="1">
    <location>
        <begin position="23"/>
        <end position="207"/>
    </location>
</feature>
<organism evidence="2 3">
    <name type="scientific">Flavobacterium fontis</name>
    <dbReference type="NCBI Taxonomy" id="1124188"/>
    <lineage>
        <taxon>Bacteria</taxon>
        <taxon>Pseudomonadati</taxon>
        <taxon>Bacteroidota</taxon>
        <taxon>Flavobacteriia</taxon>
        <taxon>Flavobacteriales</taxon>
        <taxon>Flavobacteriaceae</taxon>
        <taxon>Flavobacterium</taxon>
    </lineage>
</organism>
<dbReference type="Proteomes" id="UP000184147">
    <property type="component" value="Unassembled WGS sequence"/>
</dbReference>
<gene>
    <name evidence="2" type="ORF">SAMN05444377_10773</name>
</gene>
<evidence type="ECO:0008006" key="4">
    <source>
        <dbReference type="Google" id="ProtNLM"/>
    </source>
</evidence>
<reference evidence="2 3" key="1">
    <citation type="submission" date="2016-11" db="EMBL/GenBank/DDBJ databases">
        <authorList>
            <person name="Jaros S."/>
            <person name="Januszkiewicz K."/>
            <person name="Wedrychowicz H."/>
        </authorList>
    </citation>
    <scope>NUCLEOTIDE SEQUENCE [LARGE SCALE GENOMIC DNA]</scope>
    <source>
        <strain evidence="2 3">DSM 25660</strain>
    </source>
</reference>
<dbReference type="OrthoDB" id="1427124at2"/>
<sequence>MRKSIFFAFPLILLTLSTMLLSGCNAAKYTMLSQGPAGGVDFRTGNWLLLEIDCPPEVYGALNTAIQTDFKAILGDRLYFPHQIQSATIPKDAKVQMKLTALKQLALGVPTCDYVILCKAVIARDEMGLLNYNSRFQQTQKQNQAHITLECYDLKKQTLLYSKRFTGSSTSTSIHGGERWEFSVQARSLLLKAYEKGIKDLRRTSVR</sequence>
<name>A0A1M5B0P9_9FLAO</name>
<keyword evidence="1" id="KW-0732">Signal</keyword>
<protein>
    <recommendedName>
        <fullName evidence="4">Lipoprotein</fullName>
    </recommendedName>
</protein>
<keyword evidence="3" id="KW-1185">Reference proteome</keyword>
<evidence type="ECO:0000256" key="1">
    <source>
        <dbReference type="SAM" id="SignalP"/>
    </source>
</evidence>
<dbReference type="STRING" id="1124188.SAMN05444377_10773"/>
<accession>A0A1M5B0P9</accession>
<dbReference type="RefSeq" id="WP_143161751.1">
    <property type="nucleotide sequence ID" value="NZ_FQVQ01000007.1"/>
</dbReference>
<dbReference type="AlphaFoldDB" id="A0A1M5B0P9"/>
<proteinExistence type="predicted"/>
<feature type="signal peptide" evidence="1">
    <location>
        <begin position="1"/>
        <end position="22"/>
    </location>
</feature>
<evidence type="ECO:0000313" key="2">
    <source>
        <dbReference type="EMBL" id="SHF36033.1"/>
    </source>
</evidence>
<dbReference type="PROSITE" id="PS51257">
    <property type="entry name" value="PROKAR_LIPOPROTEIN"/>
    <property type="match status" value="1"/>
</dbReference>
<dbReference type="EMBL" id="FQVQ01000007">
    <property type="protein sequence ID" value="SHF36033.1"/>
    <property type="molecule type" value="Genomic_DNA"/>
</dbReference>
<evidence type="ECO:0000313" key="3">
    <source>
        <dbReference type="Proteomes" id="UP000184147"/>
    </source>
</evidence>